<dbReference type="EMBL" id="CM017695">
    <property type="protein sequence ID" value="TYH05501.1"/>
    <property type="molecule type" value="Genomic_DNA"/>
</dbReference>
<dbReference type="Proteomes" id="UP000323506">
    <property type="component" value="Chromosome A08"/>
</dbReference>
<organism evidence="1 2">
    <name type="scientific">Gossypium darwinii</name>
    <name type="common">Darwin's cotton</name>
    <name type="synonym">Gossypium barbadense var. darwinii</name>
    <dbReference type="NCBI Taxonomy" id="34276"/>
    <lineage>
        <taxon>Eukaryota</taxon>
        <taxon>Viridiplantae</taxon>
        <taxon>Streptophyta</taxon>
        <taxon>Embryophyta</taxon>
        <taxon>Tracheophyta</taxon>
        <taxon>Spermatophyta</taxon>
        <taxon>Magnoliopsida</taxon>
        <taxon>eudicotyledons</taxon>
        <taxon>Gunneridae</taxon>
        <taxon>Pentapetalae</taxon>
        <taxon>rosids</taxon>
        <taxon>malvids</taxon>
        <taxon>Malvales</taxon>
        <taxon>Malvaceae</taxon>
        <taxon>Malvoideae</taxon>
        <taxon>Gossypium</taxon>
    </lineage>
</organism>
<gene>
    <name evidence="1" type="ORF">ES288_A08G087700v1</name>
</gene>
<protein>
    <submittedName>
        <fullName evidence="1">Uncharacterized protein</fullName>
    </submittedName>
</protein>
<proteinExistence type="predicted"/>
<evidence type="ECO:0000313" key="1">
    <source>
        <dbReference type="EMBL" id="TYH05501.1"/>
    </source>
</evidence>
<keyword evidence="2" id="KW-1185">Reference proteome</keyword>
<accession>A0A5D2FIF7</accession>
<dbReference type="AlphaFoldDB" id="A0A5D2FIF7"/>
<sequence length="82" mass="9384">MNNQFLTFQAPISIKILEFIGQTNRHKVRTQLNQSSTIISATPIAVYQFFHLTRYFLHLVLGSSYLRPSIAIPCAFIGFPRV</sequence>
<evidence type="ECO:0000313" key="2">
    <source>
        <dbReference type="Proteomes" id="UP000323506"/>
    </source>
</evidence>
<reference evidence="1 2" key="1">
    <citation type="submission" date="2019-06" db="EMBL/GenBank/DDBJ databases">
        <title>WGS assembly of Gossypium darwinii.</title>
        <authorList>
            <person name="Chen Z.J."/>
            <person name="Sreedasyam A."/>
            <person name="Ando A."/>
            <person name="Song Q."/>
            <person name="De L."/>
            <person name="Hulse-Kemp A."/>
            <person name="Ding M."/>
            <person name="Ye W."/>
            <person name="Kirkbride R."/>
            <person name="Jenkins J."/>
            <person name="Plott C."/>
            <person name="Lovell J."/>
            <person name="Lin Y.-M."/>
            <person name="Vaughn R."/>
            <person name="Liu B."/>
            <person name="Li W."/>
            <person name="Simpson S."/>
            <person name="Scheffler B."/>
            <person name="Saski C."/>
            <person name="Grover C."/>
            <person name="Hu G."/>
            <person name="Conover J."/>
            <person name="Carlson J."/>
            <person name="Shu S."/>
            <person name="Boston L."/>
            <person name="Williams M."/>
            <person name="Peterson D."/>
            <person name="Mcgee K."/>
            <person name="Jones D."/>
            <person name="Wendel J."/>
            <person name="Stelly D."/>
            <person name="Grimwood J."/>
            <person name="Schmutz J."/>
        </authorList>
    </citation>
    <scope>NUCLEOTIDE SEQUENCE [LARGE SCALE GENOMIC DNA]</scope>
    <source>
        <strain evidence="1">1808015.09</strain>
    </source>
</reference>
<name>A0A5D2FIF7_GOSDA</name>